<evidence type="ECO:0000256" key="1">
    <source>
        <dbReference type="SAM" id="MobiDB-lite"/>
    </source>
</evidence>
<protein>
    <submittedName>
        <fullName evidence="3">Ubiquitin-binding protein CUE5</fullName>
    </submittedName>
</protein>
<sequence>MGKKSNKKSEGLAEATEPVKEEATHTKDIKEAEKDNVKADKEEIESLKKEEGVSEGTVQDDEHAVSENVKDSAEGKDLPAAEAGSKLSENSLPAPEALKEDQNPLLKELQDAFPNMEEKYIKAVIIASQGALDPAFNALLFLSDPESGKDIELPSQPLKETPSLPPRRKQTQLEHDEMLARQLDEQYNRRRKSRPHNNSRGHERRQYGTDHFDGEEDDSWSQFVEKDLPEITARAKGSLQETATKVGSWFNGVKKNFIGENDLDNDGAYYRDDAHGRDLDEQYGTYVQQQEVQQRRGVHEPGYRRGDEHRLNARHRFNSFGASVNDEDDERGISMHDDDDDFNDDDDDEVPPQLPTRSKENEEVKPQESKKEKLVAQNNALIDTPDKEKEKTKRKWQPLPPEPLEATPTKVNAKKTTNESEDEFLINSDED</sequence>
<dbReference type="CDD" id="cd14372">
    <property type="entry name" value="CUE_Cue5p_like"/>
    <property type="match status" value="1"/>
</dbReference>
<dbReference type="InterPro" id="IPR003892">
    <property type="entry name" value="CUE"/>
</dbReference>
<evidence type="ECO:0000313" key="4">
    <source>
        <dbReference type="Proteomes" id="UP001623330"/>
    </source>
</evidence>
<accession>A0ABR4NXI6</accession>
<dbReference type="PANTHER" id="PTHR16461:SF5">
    <property type="entry name" value="TOLL-INTERACTING PROTEIN"/>
    <property type="match status" value="1"/>
</dbReference>
<dbReference type="Proteomes" id="UP001623330">
    <property type="component" value="Unassembled WGS sequence"/>
</dbReference>
<feature type="compositionally biased region" description="Basic and acidic residues" evidence="1">
    <location>
        <begin position="60"/>
        <end position="79"/>
    </location>
</feature>
<keyword evidence="4" id="KW-1185">Reference proteome</keyword>
<dbReference type="Pfam" id="PF02845">
    <property type="entry name" value="CUE"/>
    <property type="match status" value="1"/>
</dbReference>
<dbReference type="Gene3D" id="1.10.8.10">
    <property type="entry name" value="DNA helicase RuvA subunit, C-terminal domain"/>
    <property type="match status" value="1"/>
</dbReference>
<proteinExistence type="predicted"/>
<reference evidence="3 4" key="1">
    <citation type="submission" date="2024-05" db="EMBL/GenBank/DDBJ databases">
        <title>Long read based assembly of the Candida bracarensis genome reveals expanded adhesin content.</title>
        <authorList>
            <person name="Marcet-Houben M."/>
            <person name="Ksiezopolska E."/>
            <person name="Gabaldon T."/>
        </authorList>
    </citation>
    <scope>NUCLEOTIDE SEQUENCE [LARGE SCALE GENOMIC DNA]</scope>
    <source>
        <strain evidence="3 4">CBM6</strain>
    </source>
</reference>
<evidence type="ECO:0000259" key="2">
    <source>
        <dbReference type="PROSITE" id="PS51140"/>
    </source>
</evidence>
<comment type="caution">
    <text evidence="3">The sequence shown here is derived from an EMBL/GenBank/DDBJ whole genome shotgun (WGS) entry which is preliminary data.</text>
</comment>
<feature type="compositionally biased region" description="Basic residues" evidence="1">
    <location>
        <begin position="189"/>
        <end position="199"/>
    </location>
</feature>
<gene>
    <name evidence="3" type="ORF">RNJ44_03621</name>
</gene>
<dbReference type="SMART" id="SM00546">
    <property type="entry name" value="CUE"/>
    <property type="match status" value="1"/>
</dbReference>
<feature type="compositionally biased region" description="Basic and acidic residues" evidence="1">
    <location>
        <begin position="293"/>
        <end position="311"/>
    </location>
</feature>
<organism evidence="3 4">
    <name type="scientific">Nakaseomyces bracarensis</name>
    <dbReference type="NCBI Taxonomy" id="273131"/>
    <lineage>
        <taxon>Eukaryota</taxon>
        <taxon>Fungi</taxon>
        <taxon>Dikarya</taxon>
        <taxon>Ascomycota</taxon>
        <taxon>Saccharomycotina</taxon>
        <taxon>Saccharomycetes</taxon>
        <taxon>Saccharomycetales</taxon>
        <taxon>Saccharomycetaceae</taxon>
        <taxon>Nakaseomyces</taxon>
    </lineage>
</organism>
<feature type="compositionally biased region" description="Acidic residues" evidence="1">
    <location>
        <begin position="337"/>
        <end position="350"/>
    </location>
</feature>
<feature type="compositionally biased region" description="Basic and acidic residues" evidence="1">
    <location>
        <begin position="357"/>
        <end position="374"/>
    </location>
</feature>
<dbReference type="PROSITE" id="PS51140">
    <property type="entry name" value="CUE"/>
    <property type="match status" value="1"/>
</dbReference>
<dbReference type="SUPFAM" id="SSF46934">
    <property type="entry name" value="UBA-like"/>
    <property type="match status" value="1"/>
</dbReference>
<name>A0ABR4NXI6_9SACH</name>
<dbReference type="InterPro" id="IPR041807">
    <property type="entry name" value="Cue5/Don1_CUE"/>
</dbReference>
<feature type="compositionally biased region" description="Acidic residues" evidence="1">
    <location>
        <begin position="419"/>
        <end position="431"/>
    </location>
</feature>
<dbReference type="InterPro" id="IPR009060">
    <property type="entry name" value="UBA-like_sf"/>
</dbReference>
<feature type="compositionally biased region" description="Basic and acidic residues" evidence="1">
    <location>
        <begin position="200"/>
        <end position="212"/>
    </location>
</feature>
<dbReference type="PANTHER" id="PTHR16461">
    <property type="entry name" value="TOLL-INTERACTING PROTEIN"/>
    <property type="match status" value="1"/>
</dbReference>
<feature type="region of interest" description="Disordered" evidence="1">
    <location>
        <begin position="1"/>
        <end position="103"/>
    </location>
</feature>
<feature type="region of interest" description="Disordered" evidence="1">
    <location>
        <begin position="184"/>
        <end position="217"/>
    </location>
</feature>
<feature type="region of interest" description="Disordered" evidence="1">
    <location>
        <begin position="289"/>
        <end position="431"/>
    </location>
</feature>
<dbReference type="EMBL" id="JBEVYD010000004">
    <property type="protein sequence ID" value="KAL3233581.1"/>
    <property type="molecule type" value="Genomic_DNA"/>
</dbReference>
<feature type="domain" description="CUE" evidence="2">
    <location>
        <begin position="101"/>
        <end position="144"/>
    </location>
</feature>
<feature type="region of interest" description="Disordered" evidence="1">
    <location>
        <begin position="147"/>
        <end position="172"/>
    </location>
</feature>
<evidence type="ECO:0000313" key="3">
    <source>
        <dbReference type="EMBL" id="KAL3233581.1"/>
    </source>
</evidence>
<feature type="compositionally biased region" description="Basic and acidic residues" evidence="1">
    <location>
        <begin position="7"/>
        <end position="52"/>
    </location>
</feature>